<evidence type="ECO:0000256" key="2">
    <source>
        <dbReference type="SAM" id="MobiDB-lite"/>
    </source>
</evidence>
<protein>
    <submittedName>
        <fullName evidence="3">Uncharacterized protein</fullName>
    </submittedName>
</protein>
<feature type="compositionally biased region" description="Polar residues" evidence="2">
    <location>
        <begin position="696"/>
        <end position="716"/>
    </location>
</feature>
<evidence type="ECO:0000313" key="4">
    <source>
        <dbReference type="Proteomes" id="UP000799302"/>
    </source>
</evidence>
<evidence type="ECO:0000256" key="1">
    <source>
        <dbReference type="SAM" id="Coils"/>
    </source>
</evidence>
<dbReference type="Proteomes" id="UP000799302">
    <property type="component" value="Unassembled WGS sequence"/>
</dbReference>
<feature type="coiled-coil region" evidence="1">
    <location>
        <begin position="493"/>
        <end position="520"/>
    </location>
</feature>
<sequence length="722" mass="80122">MQEEMTEKIEARLMAKLKPQLKNEVNDEVKRDLRTEFAQTIPPPQLDAKSRQELIGTVTASVTQNVLKDLYPRIKSDVKQELKTELKQEIVQELKPDVTQEVAQRSEEQFKPALLQKIDDIVRTAVTSVVASAISNLSIPDEQTIRADITSAIKDLNIPTEETIHTGIASAVESAISGLYIPTTERIKAIYQANFKADVEFLKIPTRETIRSSVESAITDLNVPTEETIRTIVESAIKVTRIPAEESIRAGVTHATTSTNVPTEESIRASIASAISDLNIPTDQTIRTIATSAVNDLNVPNTESIREVFRSYVQDTLIGLINTKVLPIIIAEGNQTIDKNLHKQVTEEVRSHPENLRSDVLALQDADGTPALWNAINPTVQAAVREQLANGNTSGLLSKEEIFEHIRESSNRLSAEFQESTSKLSGKFADFHEQVDNNFQQYQSIMKLWAEEMDQLKKQSEKATTLEATLSRAASVVSSNAEQSATAQLGARIKSVERNVKSLHEAHQSQETKLDKLQSDHIESARLNKNNVRIAEANDKNFSEQIKDYALQAEAQRNMLSGLQVRFNNLTTDKLFQAMLAYLRDSNQAHVDPAQLAEHARIIAAYSQKIQQQYEPVRRRMEAMETHPQRINHIEGEVKRLSSLFSSQQSGPTPSPNATPPLTLSPHIASPASLPRATASPQVRARLNSPHMPSRLSGSLPPSNPHTGNPYTTHPQSAPARE</sequence>
<dbReference type="AlphaFoldDB" id="A0A6A6UL75"/>
<keyword evidence="4" id="KW-1185">Reference proteome</keyword>
<feature type="region of interest" description="Disordered" evidence="2">
    <location>
        <begin position="644"/>
        <end position="722"/>
    </location>
</feature>
<reference evidence="3" key="1">
    <citation type="journal article" date="2020" name="Stud. Mycol.">
        <title>101 Dothideomycetes genomes: a test case for predicting lifestyles and emergence of pathogens.</title>
        <authorList>
            <person name="Haridas S."/>
            <person name="Albert R."/>
            <person name="Binder M."/>
            <person name="Bloem J."/>
            <person name="Labutti K."/>
            <person name="Salamov A."/>
            <person name="Andreopoulos B."/>
            <person name="Baker S."/>
            <person name="Barry K."/>
            <person name="Bills G."/>
            <person name="Bluhm B."/>
            <person name="Cannon C."/>
            <person name="Castanera R."/>
            <person name="Culley D."/>
            <person name="Daum C."/>
            <person name="Ezra D."/>
            <person name="Gonzalez J."/>
            <person name="Henrissat B."/>
            <person name="Kuo A."/>
            <person name="Liang C."/>
            <person name="Lipzen A."/>
            <person name="Lutzoni F."/>
            <person name="Magnuson J."/>
            <person name="Mondo S."/>
            <person name="Nolan M."/>
            <person name="Ohm R."/>
            <person name="Pangilinan J."/>
            <person name="Park H.-J."/>
            <person name="Ramirez L."/>
            <person name="Alfaro M."/>
            <person name="Sun H."/>
            <person name="Tritt A."/>
            <person name="Yoshinaga Y."/>
            <person name="Zwiers L.-H."/>
            <person name="Turgeon B."/>
            <person name="Goodwin S."/>
            <person name="Spatafora J."/>
            <person name="Crous P."/>
            <person name="Grigoriev I."/>
        </authorList>
    </citation>
    <scope>NUCLEOTIDE SEQUENCE</scope>
    <source>
        <strain evidence="3">CBS 115976</strain>
    </source>
</reference>
<evidence type="ECO:0000313" key="3">
    <source>
        <dbReference type="EMBL" id="KAF2671644.1"/>
    </source>
</evidence>
<gene>
    <name evidence="3" type="ORF">BT63DRAFT_176149</name>
</gene>
<feature type="coiled-coil region" evidence="1">
    <location>
        <begin position="439"/>
        <end position="466"/>
    </location>
</feature>
<organism evidence="3 4">
    <name type="scientific">Microthyrium microscopicum</name>
    <dbReference type="NCBI Taxonomy" id="703497"/>
    <lineage>
        <taxon>Eukaryota</taxon>
        <taxon>Fungi</taxon>
        <taxon>Dikarya</taxon>
        <taxon>Ascomycota</taxon>
        <taxon>Pezizomycotina</taxon>
        <taxon>Dothideomycetes</taxon>
        <taxon>Dothideomycetes incertae sedis</taxon>
        <taxon>Microthyriales</taxon>
        <taxon>Microthyriaceae</taxon>
        <taxon>Microthyrium</taxon>
    </lineage>
</organism>
<keyword evidence="1" id="KW-0175">Coiled coil</keyword>
<proteinExistence type="predicted"/>
<accession>A0A6A6UL75</accession>
<dbReference type="EMBL" id="MU004232">
    <property type="protein sequence ID" value="KAF2671644.1"/>
    <property type="molecule type" value="Genomic_DNA"/>
</dbReference>
<name>A0A6A6UL75_9PEZI</name>